<dbReference type="STRING" id="454136.NIES2119_05125"/>
<reference evidence="1 2" key="1">
    <citation type="submission" date="2016-11" db="EMBL/GenBank/DDBJ databases">
        <title>Draft Genome Sequences of Nine Cyanobacterial Strains from Diverse Habitats.</title>
        <authorList>
            <person name="Zhu T."/>
            <person name="Hou S."/>
            <person name="Lu X."/>
            <person name="Hess W.R."/>
        </authorList>
    </citation>
    <scope>NUCLEOTIDE SEQUENCE [LARGE SCALE GENOMIC DNA]</scope>
    <source>
        <strain evidence="1 2">IAM M-71</strain>
    </source>
</reference>
<evidence type="ECO:0000313" key="2">
    <source>
        <dbReference type="Proteomes" id="UP000185860"/>
    </source>
</evidence>
<name>A0A1U7IQG0_9CYAN</name>
<dbReference type="PANTHER" id="PTHR10000">
    <property type="entry name" value="PHOSPHOSERINE PHOSPHATASE"/>
    <property type="match status" value="1"/>
</dbReference>
<dbReference type="Gene3D" id="3.90.1070.10">
    <property type="match status" value="1"/>
</dbReference>
<dbReference type="Gene3D" id="3.40.50.1000">
    <property type="entry name" value="HAD superfamily/HAD-like"/>
    <property type="match status" value="1"/>
</dbReference>
<dbReference type="PANTHER" id="PTHR10000:SF8">
    <property type="entry name" value="HAD SUPERFAMILY HYDROLASE-LIKE, TYPE 3"/>
    <property type="match status" value="1"/>
</dbReference>
<organism evidence="1 2">
    <name type="scientific">[Phormidium ambiguum] IAM M-71</name>
    <dbReference type="NCBI Taxonomy" id="454136"/>
    <lineage>
        <taxon>Bacteria</taxon>
        <taxon>Bacillati</taxon>
        <taxon>Cyanobacteriota</taxon>
        <taxon>Cyanophyceae</taxon>
        <taxon>Oscillatoriophycideae</taxon>
        <taxon>Aerosakkonematales</taxon>
        <taxon>Aerosakkonemataceae</taxon>
        <taxon>Floridanema</taxon>
    </lineage>
</organism>
<dbReference type="OrthoDB" id="9768060at2"/>
<dbReference type="GO" id="GO:0000287">
    <property type="term" value="F:magnesium ion binding"/>
    <property type="evidence" value="ECO:0007669"/>
    <property type="project" value="TreeGrafter"/>
</dbReference>
<dbReference type="Proteomes" id="UP000185860">
    <property type="component" value="Unassembled WGS sequence"/>
</dbReference>
<gene>
    <name evidence="1" type="ORF">NIES2119_05125</name>
</gene>
<evidence type="ECO:0000313" key="1">
    <source>
        <dbReference type="EMBL" id="OKH39654.1"/>
    </source>
</evidence>
<comment type="caution">
    <text evidence="1">The sequence shown here is derived from an EMBL/GenBank/DDBJ whole genome shotgun (WGS) entry which is preliminary data.</text>
</comment>
<dbReference type="SUPFAM" id="SSF56784">
    <property type="entry name" value="HAD-like"/>
    <property type="match status" value="1"/>
</dbReference>
<proteinExistence type="predicted"/>
<accession>A0A1U7IQG0</accession>
<dbReference type="NCBIfam" id="TIGR01484">
    <property type="entry name" value="HAD-SF-IIB"/>
    <property type="match status" value="1"/>
</dbReference>
<dbReference type="Pfam" id="PF08282">
    <property type="entry name" value="Hydrolase_3"/>
    <property type="match status" value="2"/>
</dbReference>
<dbReference type="GO" id="GO:0016791">
    <property type="term" value="F:phosphatase activity"/>
    <property type="evidence" value="ECO:0007669"/>
    <property type="project" value="TreeGrafter"/>
</dbReference>
<dbReference type="RefSeq" id="WP_073592374.1">
    <property type="nucleotide sequence ID" value="NZ_MRCE01000004.1"/>
</dbReference>
<dbReference type="InterPro" id="IPR036412">
    <property type="entry name" value="HAD-like_sf"/>
</dbReference>
<sequence>MTYLALATDYDGTLATDGQVDDRTLAALQRWRDSGRKLILITGRQLDDLLQITTCLDFFDWVVAENGAMLYQPASKIEKLLAERPSAEFIQQLNDRIQKASEANQQQTSQEFAHIQSDYPIVGLGRIIVATWEPYSVEALALIQEMNLDLQVILNKGAVMILPKGIDKEAGLVAAAKELGISLNAIVGVGDAENDLAFLNVCGYSVAVANALPTVKNQVDLVTENSRGAGVIELIEWGLKIGD</sequence>
<dbReference type="InterPro" id="IPR006379">
    <property type="entry name" value="HAD-SF_hydro_IIB"/>
</dbReference>
<dbReference type="AlphaFoldDB" id="A0A1U7IQG0"/>
<protein>
    <submittedName>
        <fullName evidence="1">Haloacid dehalogenase</fullName>
    </submittedName>
</protein>
<dbReference type="EMBL" id="MRCE01000004">
    <property type="protein sequence ID" value="OKH39654.1"/>
    <property type="molecule type" value="Genomic_DNA"/>
</dbReference>
<dbReference type="GO" id="GO:0005829">
    <property type="term" value="C:cytosol"/>
    <property type="evidence" value="ECO:0007669"/>
    <property type="project" value="TreeGrafter"/>
</dbReference>
<dbReference type="InterPro" id="IPR023214">
    <property type="entry name" value="HAD_sf"/>
</dbReference>